<proteinExistence type="predicted"/>
<dbReference type="GO" id="GO:0010181">
    <property type="term" value="F:FMN binding"/>
    <property type="evidence" value="ECO:0007669"/>
    <property type="project" value="InterPro"/>
</dbReference>
<protein>
    <submittedName>
        <fullName evidence="3">FMN-binding protein</fullName>
    </submittedName>
</protein>
<evidence type="ECO:0000313" key="3">
    <source>
        <dbReference type="EMBL" id="OUR78898.1"/>
    </source>
</evidence>
<dbReference type="GO" id="GO:0016020">
    <property type="term" value="C:membrane"/>
    <property type="evidence" value="ECO:0007669"/>
    <property type="project" value="InterPro"/>
</dbReference>
<sequence>MKKFLLLVLLYCILAMNVMAKGVYQTSEEFLKGIFTEQVPAVQVLWLSAEDKETIAEILSHKYSRMRIRYWQEANDNVWILNEVGKEKPITIAVHIHKDAIKQLKVLTFRETRGDEVRHDFYSEQFTRATLTKDNTLSQHIDGITGATLSVRATTKVARLALWLNSKVTL</sequence>
<dbReference type="AlphaFoldDB" id="A0A1Y5E847"/>
<dbReference type="EMBL" id="MAAF01000076">
    <property type="protein sequence ID" value="OUR78898.1"/>
    <property type="molecule type" value="Genomic_DNA"/>
</dbReference>
<gene>
    <name evidence="3" type="ORF">A9Q75_12855</name>
</gene>
<feature type="domain" description="FMN-binding" evidence="2">
    <location>
        <begin position="85"/>
        <end position="165"/>
    </location>
</feature>
<dbReference type="Pfam" id="PF04205">
    <property type="entry name" value="FMN_bind"/>
    <property type="match status" value="1"/>
</dbReference>
<evidence type="ECO:0000259" key="2">
    <source>
        <dbReference type="SMART" id="SM00900"/>
    </source>
</evidence>
<feature type="signal peptide" evidence="1">
    <location>
        <begin position="1"/>
        <end position="20"/>
    </location>
</feature>
<organism evidence="3 4">
    <name type="scientific">Colwellia psychrerythraea</name>
    <name type="common">Vibrio psychroerythus</name>
    <dbReference type="NCBI Taxonomy" id="28229"/>
    <lineage>
        <taxon>Bacteria</taxon>
        <taxon>Pseudomonadati</taxon>
        <taxon>Pseudomonadota</taxon>
        <taxon>Gammaproteobacteria</taxon>
        <taxon>Alteromonadales</taxon>
        <taxon>Colwelliaceae</taxon>
        <taxon>Colwellia</taxon>
    </lineage>
</organism>
<accession>A0A1Y5E847</accession>
<evidence type="ECO:0000256" key="1">
    <source>
        <dbReference type="SAM" id="SignalP"/>
    </source>
</evidence>
<reference evidence="4" key="1">
    <citation type="journal article" date="2017" name="Proc. Natl. Acad. Sci. U.S.A.">
        <title>Simulation of Deepwater Horizon oil plume reveals substrate specialization within a complex community of hydrocarbon degraders.</title>
        <authorList>
            <person name="Hu P."/>
            <person name="Dubinsky E.A."/>
            <person name="Probst A.J."/>
            <person name="Wang J."/>
            <person name="Sieber C.M.K."/>
            <person name="Tom L.M."/>
            <person name="Gardinali P."/>
            <person name="Banfield J.F."/>
            <person name="Atlas R.M."/>
            <person name="Andersen G.L."/>
        </authorList>
    </citation>
    <scope>NUCLEOTIDE SEQUENCE [LARGE SCALE GENOMIC DNA]</scope>
</reference>
<dbReference type="Proteomes" id="UP000243053">
    <property type="component" value="Unassembled WGS sequence"/>
</dbReference>
<evidence type="ECO:0000313" key="4">
    <source>
        <dbReference type="Proteomes" id="UP000243053"/>
    </source>
</evidence>
<name>A0A1Y5E847_COLPS</name>
<dbReference type="InterPro" id="IPR007329">
    <property type="entry name" value="FMN-bd"/>
</dbReference>
<keyword evidence="1" id="KW-0732">Signal</keyword>
<comment type="caution">
    <text evidence="3">The sequence shown here is derived from an EMBL/GenBank/DDBJ whole genome shotgun (WGS) entry which is preliminary data.</text>
</comment>
<feature type="chain" id="PRO_5012915459" evidence="1">
    <location>
        <begin position="21"/>
        <end position="170"/>
    </location>
</feature>
<dbReference type="SMART" id="SM00900">
    <property type="entry name" value="FMN_bind"/>
    <property type="match status" value="1"/>
</dbReference>